<reference evidence="1" key="1">
    <citation type="submission" date="2021-07" db="EMBL/GenBank/DDBJ databases">
        <title>Complete genome sequence of Crassaminicella sp. 143-21, isolated from a deep-sea hydrothermal vent.</title>
        <authorList>
            <person name="Li X."/>
        </authorList>
    </citation>
    <scope>NUCLEOTIDE SEQUENCE</scope>
    <source>
        <strain evidence="1">143-21</strain>
    </source>
</reference>
<dbReference type="RefSeq" id="WP_218283353.1">
    <property type="nucleotide sequence ID" value="NZ_CP078093.1"/>
</dbReference>
<protein>
    <submittedName>
        <fullName evidence="1">DUF4363 family protein</fullName>
    </submittedName>
</protein>
<proteinExistence type="predicted"/>
<organism evidence="1 2">
    <name type="scientific">Crassaminicella indica</name>
    <dbReference type="NCBI Taxonomy" id="2855394"/>
    <lineage>
        <taxon>Bacteria</taxon>
        <taxon>Bacillati</taxon>
        <taxon>Bacillota</taxon>
        <taxon>Clostridia</taxon>
        <taxon>Eubacteriales</taxon>
        <taxon>Clostridiaceae</taxon>
        <taxon>Crassaminicella</taxon>
    </lineage>
</organism>
<evidence type="ECO:0000313" key="2">
    <source>
        <dbReference type="Proteomes" id="UP000886818"/>
    </source>
</evidence>
<evidence type="ECO:0000313" key="1">
    <source>
        <dbReference type="EMBL" id="QXM06657.1"/>
    </source>
</evidence>
<dbReference type="Proteomes" id="UP000886818">
    <property type="component" value="Chromosome"/>
</dbReference>
<keyword evidence="2" id="KW-1185">Reference proteome</keyword>
<accession>A0ABX8RC80</accession>
<name>A0ABX8RC80_9CLOT</name>
<dbReference type="InterPro" id="IPR025373">
    <property type="entry name" value="DUF4363"/>
</dbReference>
<gene>
    <name evidence="1" type="ORF">KVH43_02740</name>
</gene>
<sequence>MRVLIISTLAVLLVIGGWMILYNTINNNFTELTSTLNKVSENIEAQDWQLAYSELSKTNKKWKGLKNFLPLFLDHREIYKIDLMMTRADIYLKKKNVPLSLAEIEALKTILHMLKEEEVPNLINIL</sequence>
<dbReference type="Pfam" id="PF14276">
    <property type="entry name" value="DUF4363"/>
    <property type="match status" value="1"/>
</dbReference>
<dbReference type="EMBL" id="CP078093">
    <property type="protein sequence ID" value="QXM06657.1"/>
    <property type="molecule type" value="Genomic_DNA"/>
</dbReference>